<dbReference type="SUPFAM" id="SSF54631">
    <property type="entry name" value="CBS-domain pair"/>
    <property type="match status" value="1"/>
</dbReference>
<dbReference type="OrthoDB" id="9816519at2"/>
<dbReference type="PANTHER" id="PTHR32089">
    <property type="entry name" value="METHYL-ACCEPTING CHEMOTAXIS PROTEIN MCPB"/>
    <property type="match status" value="1"/>
</dbReference>
<evidence type="ECO:0000256" key="3">
    <source>
        <dbReference type="PROSITE-ProRule" id="PRU00284"/>
    </source>
</evidence>
<dbReference type="GO" id="GO:0007165">
    <property type="term" value="P:signal transduction"/>
    <property type="evidence" value="ECO:0007669"/>
    <property type="project" value="UniProtKB-KW"/>
</dbReference>
<dbReference type="EMBL" id="MRTF01000007">
    <property type="protein sequence ID" value="OME90829.1"/>
    <property type="molecule type" value="Genomic_DNA"/>
</dbReference>
<dbReference type="PRINTS" id="PR00260">
    <property type="entry name" value="CHEMTRNSDUCR"/>
</dbReference>
<dbReference type="PROSITE" id="PS50111">
    <property type="entry name" value="CHEMOTAXIS_TRANSDUC_2"/>
    <property type="match status" value="1"/>
</dbReference>
<dbReference type="RefSeq" id="WP_076324320.1">
    <property type="nucleotide sequence ID" value="NZ_MRTF01000007.1"/>
</dbReference>
<dbReference type="GO" id="GO:0004888">
    <property type="term" value="F:transmembrane signaling receptor activity"/>
    <property type="evidence" value="ECO:0007669"/>
    <property type="project" value="InterPro"/>
</dbReference>
<dbReference type="PANTHER" id="PTHR32089:SF112">
    <property type="entry name" value="LYSOZYME-LIKE PROTEIN-RELATED"/>
    <property type="match status" value="1"/>
</dbReference>
<dbReference type="STRING" id="1401.BK123_21005"/>
<gene>
    <name evidence="5" type="ORF">BK123_21005</name>
</gene>
<reference evidence="5 6" key="1">
    <citation type="submission" date="2016-11" db="EMBL/GenBank/DDBJ databases">
        <title>Paenibacillus species isolates.</title>
        <authorList>
            <person name="Beno S.M."/>
        </authorList>
    </citation>
    <scope>NUCLEOTIDE SEQUENCE [LARGE SCALE GENOMIC DNA]</scope>
    <source>
        <strain evidence="5 6">FSL F4-0100</strain>
    </source>
</reference>
<sequence length="396" mass="44244">MTLLQTKPNQTERMKMEVEPELDGQVANEPEAGALYRQYIRRVPVIGKTESCLDVLNVFAKDPRIPCVIYCDEADTPAGLIMRDVFYQRMMGRFAVDLYYSKPAFQFADHQPMRVDISEKVGTLLELSLQRPDSKFYDCVLITDSNQLQGVLTVRDLMSLSSGLQAEAEEKRELILQESYRHTRNIQSSLTDVRTAAARTNSECIRMREWSQTGKEKLDLVRTSYLGLVEDMTKREGQASELAADASRIFSITGMITELANQSSLLAMNASIEAAHAGEHGRGFQVVAAEVQSLAKQTRKLSGDISQLLEQIQRLAADTAKGAVSSLKEIQSCEGYVTEGAQMFNEMDNAVQEVEKSGSQVYQLAEETVRRVERVKDELAGMNTGESSIKEERSNV</sequence>
<dbReference type="InterPro" id="IPR004090">
    <property type="entry name" value="Chemotax_Me-accpt_rcpt"/>
</dbReference>
<feature type="domain" description="Methyl-accepting transducer" evidence="4">
    <location>
        <begin position="176"/>
        <end position="383"/>
    </location>
</feature>
<accession>A0A1R1AY75</accession>
<dbReference type="InterPro" id="IPR000644">
    <property type="entry name" value="CBS_dom"/>
</dbReference>
<protein>
    <submittedName>
        <fullName evidence="5">Chemotaxis protein</fullName>
    </submittedName>
</protein>
<dbReference type="Gene3D" id="1.10.287.950">
    <property type="entry name" value="Methyl-accepting chemotaxis protein"/>
    <property type="match status" value="1"/>
</dbReference>
<dbReference type="InterPro" id="IPR004089">
    <property type="entry name" value="MCPsignal_dom"/>
</dbReference>
<dbReference type="InterPro" id="IPR046342">
    <property type="entry name" value="CBS_dom_sf"/>
</dbReference>
<comment type="caution">
    <text evidence="5">The sequence shown here is derived from an EMBL/GenBank/DDBJ whole genome shotgun (WGS) entry which is preliminary data.</text>
</comment>
<evidence type="ECO:0000259" key="4">
    <source>
        <dbReference type="PROSITE" id="PS50111"/>
    </source>
</evidence>
<dbReference type="SUPFAM" id="SSF58104">
    <property type="entry name" value="Methyl-accepting chemotaxis protein (MCP) signaling domain"/>
    <property type="match status" value="1"/>
</dbReference>
<evidence type="ECO:0000313" key="6">
    <source>
        <dbReference type="Proteomes" id="UP000187074"/>
    </source>
</evidence>
<evidence type="ECO:0000256" key="2">
    <source>
        <dbReference type="ARBA" id="ARBA00029447"/>
    </source>
</evidence>
<name>A0A1R1AY75_PAELA</name>
<proteinExistence type="inferred from homology"/>
<comment type="similarity">
    <text evidence="2">Belongs to the methyl-accepting chemotaxis (MCP) protein family.</text>
</comment>
<dbReference type="Proteomes" id="UP000187074">
    <property type="component" value="Unassembled WGS sequence"/>
</dbReference>
<dbReference type="SMART" id="SM00283">
    <property type="entry name" value="MA"/>
    <property type="match status" value="1"/>
</dbReference>
<evidence type="ECO:0000313" key="5">
    <source>
        <dbReference type="EMBL" id="OME90829.1"/>
    </source>
</evidence>
<dbReference type="AlphaFoldDB" id="A0A1R1AY75"/>
<organism evidence="5 6">
    <name type="scientific">Paenibacillus lautus</name>
    <name type="common">Bacillus lautus</name>
    <dbReference type="NCBI Taxonomy" id="1401"/>
    <lineage>
        <taxon>Bacteria</taxon>
        <taxon>Bacillati</taxon>
        <taxon>Bacillota</taxon>
        <taxon>Bacilli</taxon>
        <taxon>Bacillales</taxon>
        <taxon>Paenibacillaceae</taxon>
        <taxon>Paenibacillus</taxon>
    </lineage>
</organism>
<dbReference type="Pfam" id="PF00015">
    <property type="entry name" value="MCPsignal"/>
    <property type="match status" value="1"/>
</dbReference>
<dbReference type="GO" id="GO:0006935">
    <property type="term" value="P:chemotaxis"/>
    <property type="evidence" value="ECO:0007669"/>
    <property type="project" value="InterPro"/>
</dbReference>
<keyword evidence="1 3" id="KW-0807">Transducer</keyword>
<dbReference type="Pfam" id="PF00571">
    <property type="entry name" value="CBS"/>
    <property type="match status" value="1"/>
</dbReference>
<evidence type="ECO:0000256" key="1">
    <source>
        <dbReference type="ARBA" id="ARBA00023224"/>
    </source>
</evidence>
<dbReference type="GO" id="GO:0016020">
    <property type="term" value="C:membrane"/>
    <property type="evidence" value="ECO:0007669"/>
    <property type="project" value="InterPro"/>
</dbReference>